<evidence type="ECO:0000313" key="3">
    <source>
        <dbReference type="EMBL" id="SUB16817.1"/>
    </source>
</evidence>
<protein>
    <submittedName>
        <fullName evidence="3">Ben and cat operon transcriptional regulator</fullName>
    </submittedName>
</protein>
<accession>A0A379AG59</accession>
<reference evidence="3 4" key="1">
    <citation type="submission" date="2018-06" db="EMBL/GenBank/DDBJ databases">
        <authorList>
            <consortium name="Pathogen Informatics"/>
            <person name="Doyle S."/>
        </authorList>
    </citation>
    <scope>NUCLEOTIDE SEQUENCE [LARGE SCALE GENOMIC DNA]</scope>
    <source>
        <strain evidence="3 4">NCTC9381</strain>
    </source>
</reference>
<organism evidence="3 4">
    <name type="scientific">Enterobacter agglomerans</name>
    <name type="common">Erwinia herbicola</name>
    <name type="synonym">Pantoea agglomerans</name>
    <dbReference type="NCBI Taxonomy" id="549"/>
    <lineage>
        <taxon>Bacteria</taxon>
        <taxon>Pseudomonadati</taxon>
        <taxon>Pseudomonadota</taxon>
        <taxon>Gammaproteobacteria</taxon>
        <taxon>Enterobacterales</taxon>
        <taxon>Erwiniaceae</taxon>
        <taxon>Pantoea</taxon>
        <taxon>Pantoea agglomerans group</taxon>
    </lineage>
</organism>
<dbReference type="GO" id="GO:0006351">
    <property type="term" value="P:DNA-templated transcription"/>
    <property type="evidence" value="ECO:0007669"/>
    <property type="project" value="TreeGrafter"/>
</dbReference>
<dbReference type="PANTHER" id="PTHR30537">
    <property type="entry name" value="HTH-TYPE TRANSCRIPTIONAL REGULATOR"/>
    <property type="match status" value="1"/>
</dbReference>
<dbReference type="EMBL" id="UGSO01000001">
    <property type="protein sequence ID" value="SUB16817.1"/>
    <property type="molecule type" value="Genomic_DNA"/>
</dbReference>
<dbReference type="InterPro" id="IPR036388">
    <property type="entry name" value="WH-like_DNA-bd_sf"/>
</dbReference>
<dbReference type="PROSITE" id="PS50931">
    <property type="entry name" value="HTH_LYSR"/>
    <property type="match status" value="1"/>
</dbReference>
<dbReference type="AlphaFoldDB" id="A0A379AG59"/>
<dbReference type="Pfam" id="PF00126">
    <property type="entry name" value="HTH_1"/>
    <property type="match status" value="1"/>
</dbReference>
<dbReference type="InterPro" id="IPR000847">
    <property type="entry name" value="LysR_HTH_N"/>
</dbReference>
<comment type="similarity">
    <text evidence="1">Belongs to the LysR transcriptional regulatory family.</text>
</comment>
<sequence>MDQLLAIKAFSRVVESGSFTRAADSLNMPKATLSKLVQELEAHLSVRLLQRTTRRVTVHRRRA</sequence>
<dbReference type="GO" id="GO:0043565">
    <property type="term" value="F:sequence-specific DNA binding"/>
    <property type="evidence" value="ECO:0007669"/>
    <property type="project" value="TreeGrafter"/>
</dbReference>
<dbReference type="PRINTS" id="PR00039">
    <property type="entry name" value="HTHLYSR"/>
</dbReference>
<dbReference type="Proteomes" id="UP000254640">
    <property type="component" value="Unassembled WGS sequence"/>
</dbReference>
<dbReference type="PANTHER" id="PTHR30537:SF72">
    <property type="entry name" value="LYSR FAMILY TRANSCRIPTIONAL REGULATOR"/>
    <property type="match status" value="1"/>
</dbReference>
<keyword evidence="4" id="KW-1185">Reference proteome</keyword>
<dbReference type="InterPro" id="IPR058163">
    <property type="entry name" value="LysR-type_TF_proteobact-type"/>
</dbReference>
<dbReference type="InterPro" id="IPR036390">
    <property type="entry name" value="WH_DNA-bd_sf"/>
</dbReference>
<gene>
    <name evidence="3" type="primary">benM_5</name>
    <name evidence="3" type="ORF">NCTC9381_02733</name>
</gene>
<evidence type="ECO:0000259" key="2">
    <source>
        <dbReference type="PROSITE" id="PS50931"/>
    </source>
</evidence>
<feature type="domain" description="HTH lysR-type" evidence="2">
    <location>
        <begin position="1"/>
        <end position="59"/>
    </location>
</feature>
<proteinExistence type="inferred from homology"/>
<dbReference type="SUPFAM" id="SSF46785">
    <property type="entry name" value="Winged helix' DNA-binding domain"/>
    <property type="match status" value="1"/>
</dbReference>
<dbReference type="GO" id="GO:0003700">
    <property type="term" value="F:DNA-binding transcription factor activity"/>
    <property type="evidence" value="ECO:0007669"/>
    <property type="project" value="InterPro"/>
</dbReference>
<dbReference type="Gene3D" id="1.10.10.10">
    <property type="entry name" value="Winged helix-like DNA-binding domain superfamily/Winged helix DNA-binding domain"/>
    <property type="match status" value="1"/>
</dbReference>
<evidence type="ECO:0000313" key="4">
    <source>
        <dbReference type="Proteomes" id="UP000254640"/>
    </source>
</evidence>
<evidence type="ECO:0000256" key="1">
    <source>
        <dbReference type="ARBA" id="ARBA00009437"/>
    </source>
</evidence>
<name>A0A379AG59_ENTAG</name>